<dbReference type="EMBL" id="MN740664">
    <property type="protein sequence ID" value="QHS79891.1"/>
    <property type="molecule type" value="Genomic_DNA"/>
</dbReference>
<evidence type="ECO:0000313" key="2">
    <source>
        <dbReference type="EMBL" id="QHS79891.1"/>
    </source>
</evidence>
<sequence length="140" mass="15145">MGEQCSGTGGRRRRHTKKHHRRSRHRSRRGGAALADFRGVETYPGGHIDVRAATGISGSSANQNASSYDQNTAGSYASYGGRRRHTRRHRHRRSRHRMRGGDAFSPMGGDGKGGVTAGWSGESIGAPAVSARVYDATTNR</sequence>
<feature type="region of interest" description="Disordered" evidence="1">
    <location>
        <begin position="57"/>
        <end position="122"/>
    </location>
</feature>
<name>A0A6C0AKM9_9ZZZZ</name>
<proteinExistence type="predicted"/>
<feature type="compositionally biased region" description="Polar residues" evidence="1">
    <location>
        <begin position="57"/>
        <end position="75"/>
    </location>
</feature>
<dbReference type="AlphaFoldDB" id="A0A6C0AKM9"/>
<feature type="compositionally biased region" description="Basic residues" evidence="1">
    <location>
        <begin position="10"/>
        <end position="29"/>
    </location>
</feature>
<reference evidence="2" key="1">
    <citation type="journal article" date="2020" name="Nature">
        <title>Giant virus diversity and host interactions through global metagenomics.</title>
        <authorList>
            <person name="Schulz F."/>
            <person name="Roux S."/>
            <person name="Paez-Espino D."/>
            <person name="Jungbluth S."/>
            <person name="Walsh D.A."/>
            <person name="Denef V.J."/>
            <person name="McMahon K.D."/>
            <person name="Konstantinidis K.T."/>
            <person name="Eloe-Fadrosh E.A."/>
            <person name="Kyrpides N.C."/>
            <person name="Woyke T."/>
        </authorList>
    </citation>
    <scope>NUCLEOTIDE SEQUENCE</scope>
    <source>
        <strain evidence="2">GVMAG-S-1035375-24</strain>
    </source>
</reference>
<protein>
    <submittedName>
        <fullName evidence="2">Uncharacterized protein</fullName>
    </submittedName>
</protein>
<feature type="compositionally biased region" description="Basic residues" evidence="1">
    <location>
        <begin position="81"/>
        <end position="98"/>
    </location>
</feature>
<evidence type="ECO:0000256" key="1">
    <source>
        <dbReference type="SAM" id="MobiDB-lite"/>
    </source>
</evidence>
<organism evidence="2">
    <name type="scientific">viral metagenome</name>
    <dbReference type="NCBI Taxonomy" id="1070528"/>
    <lineage>
        <taxon>unclassified sequences</taxon>
        <taxon>metagenomes</taxon>
        <taxon>organismal metagenomes</taxon>
    </lineage>
</organism>
<accession>A0A6C0AKM9</accession>
<feature type="region of interest" description="Disordered" evidence="1">
    <location>
        <begin position="1"/>
        <end position="44"/>
    </location>
</feature>